<feature type="region of interest" description="Disordered" evidence="1">
    <location>
        <begin position="1"/>
        <end position="28"/>
    </location>
</feature>
<name>L8X1S3_THACA</name>
<dbReference type="Proteomes" id="UP000011668">
    <property type="component" value="Unassembled WGS sequence"/>
</dbReference>
<dbReference type="EMBL" id="AFRT01000369">
    <property type="protein sequence ID" value="ELU44256.1"/>
    <property type="molecule type" value="Genomic_DNA"/>
</dbReference>
<gene>
    <name evidence="2" type="ORF">AG1IA_01725</name>
</gene>
<evidence type="ECO:0000313" key="3">
    <source>
        <dbReference type="Proteomes" id="UP000011668"/>
    </source>
</evidence>
<accession>L8X1S3</accession>
<comment type="caution">
    <text evidence="2">The sequence shown here is derived from an EMBL/GenBank/DDBJ whole genome shotgun (WGS) entry which is preliminary data.</text>
</comment>
<evidence type="ECO:0000313" key="2">
    <source>
        <dbReference type="EMBL" id="ELU44256.1"/>
    </source>
</evidence>
<protein>
    <submittedName>
        <fullName evidence="2">Uncharacterized protein</fullName>
    </submittedName>
</protein>
<reference evidence="2 3" key="1">
    <citation type="journal article" date="2013" name="Nat. Commun.">
        <title>The evolution and pathogenic mechanisms of the rice sheath blight pathogen.</title>
        <authorList>
            <person name="Zheng A."/>
            <person name="Lin R."/>
            <person name="Xu L."/>
            <person name="Qin P."/>
            <person name="Tang C."/>
            <person name="Ai P."/>
            <person name="Zhang D."/>
            <person name="Liu Y."/>
            <person name="Sun Z."/>
            <person name="Feng H."/>
            <person name="Wang Y."/>
            <person name="Chen Y."/>
            <person name="Liang X."/>
            <person name="Fu R."/>
            <person name="Li Q."/>
            <person name="Zhang J."/>
            <person name="Yu X."/>
            <person name="Xie Z."/>
            <person name="Ding L."/>
            <person name="Guan P."/>
            <person name="Tang J."/>
            <person name="Liang Y."/>
            <person name="Wang S."/>
            <person name="Deng Q."/>
            <person name="Li S."/>
            <person name="Zhu J."/>
            <person name="Wang L."/>
            <person name="Liu H."/>
            <person name="Li P."/>
        </authorList>
    </citation>
    <scope>NUCLEOTIDE SEQUENCE [LARGE SCALE GENOMIC DNA]</scope>
    <source>
        <strain evidence="3">AG-1 IA</strain>
    </source>
</reference>
<organism evidence="2 3">
    <name type="scientific">Thanatephorus cucumeris (strain AG1-IA)</name>
    <name type="common">Rice sheath blight fungus</name>
    <name type="synonym">Rhizoctonia solani</name>
    <dbReference type="NCBI Taxonomy" id="983506"/>
    <lineage>
        <taxon>Eukaryota</taxon>
        <taxon>Fungi</taxon>
        <taxon>Dikarya</taxon>
        <taxon>Basidiomycota</taxon>
        <taxon>Agaricomycotina</taxon>
        <taxon>Agaricomycetes</taxon>
        <taxon>Cantharellales</taxon>
        <taxon>Ceratobasidiaceae</taxon>
        <taxon>Rhizoctonia</taxon>
        <taxon>Rhizoctonia solani AG-1</taxon>
    </lineage>
</organism>
<proteinExistence type="predicted"/>
<evidence type="ECO:0000256" key="1">
    <source>
        <dbReference type="SAM" id="MobiDB-lite"/>
    </source>
</evidence>
<sequence>MQQPGALCVPGGRANRYETSRKTGPAQLRHRRVKPVTWRFHLGPSPGWCRQACTCEGGRWKEKWISKPCVLAGAGVGACAGDRAFSPREIDTRNQRQRAMG</sequence>
<dbReference type="AlphaFoldDB" id="L8X1S3"/>
<keyword evidence="3" id="KW-1185">Reference proteome</keyword>
<dbReference type="HOGENOM" id="CLU_2293584_0_0_1"/>